<reference evidence="1 2" key="1">
    <citation type="journal article" date="2018" name="PLoS Genet.">
        <title>Population sequencing reveals clonal diversity and ancestral inbreeding in the grapevine cultivar Chardonnay.</title>
        <authorList>
            <person name="Roach M.J."/>
            <person name="Johnson D.L."/>
            <person name="Bohlmann J."/>
            <person name="van Vuuren H.J."/>
            <person name="Jones S.J."/>
            <person name="Pretorius I.S."/>
            <person name="Schmidt S.A."/>
            <person name="Borneman A.R."/>
        </authorList>
    </citation>
    <scope>NUCLEOTIDE SEQUENCE [LARGE SCALE GENOMIC DNA]</scope>
    <source>
        <strain evidence="2">cv. Chardonnay</strain>
        <tissue evidence="1">Leaf</tissue>
    </source>
</reference>
<name>A0A438DMP8_VITVI</name>
<accession>A0A438DMP8</accession>
<sequence>MGKIEGVGALGNVGNGRRVRFWRDRWCGDSLYGGLEPLFFKSLNDWEVEEAERFLERIHEKRVLGDVDDMVIWTETKSSKFSAKSLYLSLKADCPVLFPSSYIWNGPFASSLLKNKGLMGVTLYFGWGVLGVALFRRLRKVLHETISGFQGAFVEGRHILDVVLIANEVVDEKRRSCATKEGVQPEMEILYKGCLLSSSFAILVNENAKGWVKASRGLRQEDPFSPFIFTLVANVLSRLMIKAEETGLTEGVSEWPLSYLGPPLGGNPKTIGFWDPVVERISRRLDGWKKTFLSLGGRITLIQSCLSHIPSYFLSLFKIPTSIASKIKKMQRDFLWSRAEEGKKDHLIRWYVVSRPKELGGLGFGKTSMRNIALLGKWLWRFLEKGVVFGIRLLRVYMGHILMDGTPTWWLDGHTDVLGRLLLKFSRIFPLLSA</sequence>
<comment type="caution">
    <text evidence="1">The sequence shown here is derived from an EMBL/GenBank/DDBJ whole genome shotgun (WGS) entry which is preliminary data.</text>
</comment>
<evidence type="ECO:0000313" key="2">
    <source>
        <dbReference type="Proteomes" id="UP000288805"/>
    </source>
</evidence>
<protein>
    <submittedName>
        <fullName evidence="1">Putative ribonuclease H protein</fullName>
    </submittedName>
</protein>
<dbReference type="AlphaFoldDB" id="A0A438DMP8"/>
<proteinExistence type="predicted"/>
<organism evidence="1 2">
    <name type="scientific">Vitis vinifera</name>
    <name type="common">Grape</name>
    <dbReference type="NCBI Taxonomy" id="29760"/>
    <lineage>
        <taxon>Eukaryota</taxon>
        <taxon>Viridiplantae</taxon>
        <taxon>Streptophyta</taxon>
        <taxon>Embryophyta</taxon>
        <taxon>Tracheophyta</taxon>
        <taxon>Spermatophyta</taxon>
        <taxon>Magnoliopsida</taxon>
        <taxon>eudicotyledons</taxon>
        <taxon>Gunneridae</taxon>
        <taxon>Pentapetalae</taxon>
        <taxon>rosids</taxon>
        <taxon>Vitales</taxon>
        <taxon>Vitaceae</taxon>
        <taxon>Viteae</taxon>
        <taxon>Vitis</taxon>
    </lineage>
</organism>
<dbReference type="EMBL" id="QGNW01001565">
    <property type="protein sequence ID" value="RVW36722.1"/>
    <property type="molecule type" value="Genomic_DNA"/>
</dbReference>
<dbReference type="Proteomes" id="UP000288805">
    <property type="component" value="Unassembled WGS sequence"/>
</dbReference>
<dbReference type="PANTHER" id="PTHR33116:SF78">
    <property type="entry name" value="OS12G0587133 PROTEIN"/>
    <property type="match status" value="1"/>
</dbReference>
<gene>
    <name evidence="1" type="primary">VvCHDh000004_208</name>
    <name evidence="1" type="ORF">CK203_099222</name>
</gene>
<dbReference type="PANTHER" id="PTHR33116">
    <property type="entry name" value="REVERSE TRANSCRIPTASE ZINC-BINDING DOMAIN-CONTAINING PROTEIN-RELATED-RELATED"/>
    <property type="match status" value="1"/>
</dbReference>
<evidence type="ECO:0000313" key="1">
    <source>
        <dbReference type="EMBL" id="RVW36722.1"/>
    </source>
</evidence>